<reference evidence="2 5" key="1">
    <citation type="submission" date="2021-07" db="EMBL/GenBank/DDBJ databases">
        <title>Whole genome sequencing of carbapenem-resistant Pseudomonas spp. isolated in Japan.</title>
        <authorList>
            <person name="Suzuki M."/>
            <person name="Maehana S."/>
            <person name="Kitasato H."/>
        </authorList>
    </citation>
    <scope>NUCLEOTIDE SEQUENCE</scope>
    <source>
        <strain evidence="2">KAM435</strain>
        <strain evidence="3 5">KAM436</strain>
    </source>
</reference>
<feature type="region of interest" description="Disordered" evidence="1">
    <location>
        <begin position="1"/>
        <end position="27"/>
    </location>
</feature>
<comment type="caution">
    <text evidence="2">The sequence shown here is derived from an EMBL/GenBank/DDBJ whole genome shotgun (WGS) entry which is preliminary data.</text>
</comment>
<feature type="compositionally biased region" description="Basic and acidic residues" evidence="1">
    <location>
        <begin position="64"/>
        <end position="73"/>
    </location>
</feature>
<name>A0AA37CDF7_AQUAC</name>
<evidence type="ECO:0000313" key="2">
    <source>
        <dbReference type="EMBL" id="GIZ88098.1"/>
    </source>
</evidence>
<dbReference type="EMBL" id="BPMS01000004">
    <property type="protein sequence ID" value="GIZ88098.1"/>
    <property type="molecule type" value="Genomic_DNA"/>
</dbReference>
<dbReference type="AlphaFoldDB" id="A0AA37CDF7"/>
<dbReference type="Proteomes" id="UP000887228">
    <property type="component" value="Unassembled WGS sequence"/>
</dbReference>
<evidence type="ECO:0000313" key="4">
    <source>
        <dbReference type="Proteomes" id="UP000887212"/>
    </source>
</evidence>
<proteinExistence type="predicted"/>
<dbReference type="EMBL" id="BPMT01000004">
    <property type="protein sequence ID" value="GIZ92438.1"/>
    <property type="molecule type" value="Genomic_DNA"/>
</dbReference>
<accession>A0AA37CDF7</accession>
<gene>
    <name evidence="2" type="ORF">KAM435_14250</name>
    <name evidence="3" type="ORF">KAM436_14060</name>
</gene>
<organism evidence="2 4">
    <name type="scientific">Aquipseudomonas alcaligenes</name>
    <name type="common">Pseudomonas alcaligenes</name>
    <dbReference type="NCBI Taxonomy" id="43263"/>
    <lineage>
        <taxon>Bacteria</taxon>
        <taxon>Pseudomonadati</taxon>
        <taxon>Pseudomonadota</taxon>
        <taxon>Gammaproteobacteria</taxon>
        <taxon>Pseudomonadales</taxon>
        <taxon>Pseudomonadaceae</taxon>
        <taxon>Aquipseudomonas</taxon>
    </lineage>
</organism>
<sequence length="124" mass="14045">MESLSQGLSGMDAARAPMGQGRPFGACPWSNDGAKEVWRRSRQTRMWGVLSLWLLSLCTNKEKVTRREGEKQSTRVNKSFVGSDGGQAKRCQPYEYPSNLLNRYHMGRESHQTNQRLLDPAESL</sequence>
<dbReference type="Proteomes" id="UP000887212">
    <property type="component" value="Unassembled WGS sequence"/>
</dbReference>
<protein>
    <submittedName>
        <fullName evidence="2">Uncharacterized protein</fullName>
    </submittedName>
</protein>
<feature type="region of interest" description="Disordered" evidence="1">
    <location>
        <begin position="64"/>
        <end position="88"/>
    </location>
</feature>
<evidence type="ECO:0000313" key="3">
    <source>
        <dbReference type="EMBL" id="GIZ92438.1"/>
    </source>
</evidence>
<evidence type="ECO:0000256" key="1">
    <source>
        <dbReference type="SAM" id="MobiDB-lite"/>
    </source>
</evidence>
<evidence type="ECO:0000313" key="5">
    <source>
        <dbReference type="Proteomes" id="UP000887228"/>
    </source>
</evidence>